<feature type="region of interest" description="Disordered" evidence="2">
    <location>
        <begin position="41"/>
        <end position="142"/>
    </location>
</feature>
<name>A0A848P402_9RALS</name>
<proteinExistence type="predicted"/>
<protein>
    <submittedName>
        <fullName evidence="4">DEAD/DEAH box helicase family protein</fullName>
    </submittedName>
</protein>
<feature type="compositionally biased region" description="Basic and acidic residues" evidence="2">
    <location>
        <begin position="128"/>
        <end position="141"/>
    </location>
</feature>
<dbReference type="PROSITE" id="PS00092">
    <property type="entry name" value="N6_MTASE"/>
    <property type="match status" value="1"/>
</dbReference>
<organism evidence="4 5">
    <name type="scientific">Ralstonia insidiosa</name>
    <dbReference type="NCBI Taxonomy" id="190721"/>
    <lineage>
        <taxon>Bacteria</taxon>
        <taxon>Pseudomonadati</taxon>
        <taxon>Pseudomonadota</taxon>
        <taxon>Betaproteobacteria</taxon>
        <taxon>Burkholderiales</taxon>
        <taxon>Burkholderiaceae</taxon>
        <taxon>Ralstonia</taxon>
    </lineage>
</organism>
<dbReference type="InterPro" id="IPR029063">
    <property type="entry name" value="SAM-dependent_MTases_sf"/>
</dbReference>
<dbReference type="InterPro" id="IPR027417">
    <property type="entry name" value="P-loop_NTPase"/>
</dbReference>
<keyword evidence="1" id="KW-0175">Coiled coil</keyword>
<dbReference type="Proteomes" id="UP000575469">
    <property type="component" value="Unassembled WGS sequence"/>
</dbReference>
<feature type="coiled-coil region" evidence="1">
    <location>
        <begin position="1773"/>
        <end position="1800"/>
    </location>
</feature>
<evidence type="ECO:0000256" key="2">
    <source>
        <dbReference type="SAM" id="MobiDB-lite"/>
    </source>
</evidence>
<dbReference type="GO" id="GO:0016787">
    <property type="term" value="F:hydrolase activity"/>
    <property type="evidence" value="ECO:0007669"/>
    <property type="project" value="InterPro"/>
</dbReference>
<evidence type="ECO:0000259" key="3">
    <source>
        <dbReference type="PROSITE" id="PS51194"/>
    </source>
</evidence>
<dbReference type="InterPro" id="IPR011639">
    <property type="entry name" value="MethylTrfase_TaqI-like_dom"/>
</dbReference>
<dbReference type="SUPFAM" id="SSF53335">
    <property type="entry name" value="S-adenosyl-L-methionine-dependent methyltransferases"/>
    <property type="match status" value="1"/>
</dbReference>
<dbReference type="SMART" id="SM00487">
    <property type="entry name" value="DEXDc"/>
    <property type="match status" value="1"/>
</dbReference>
<reference evidence="4 5" key="1">
    <citation type="submission" date="2020-04" db="EMBL/GenBank/DDBJ databases">
        <title>Ralstonia insidiosa genome sequencing and assembly.</title>
        <authorList>
            <person name="Martins R.C.R."/>
            <person name="Perdigao-Neto L.V."/>
            <person name="Levin A.S.S."/>
            <person name="Costa S.F."/>
        </authorList>
    </citation>
    <scope>NUCLEOTIDE SEQUENCE [LARGE SCALE GENOMIC DNA]</scope>
    <source>
        <strain evidence="4 5">5047</strain>
    </source>
</reference>
<dbReference type="PANTHER" id="PTHR41313:SF1">
    <property type="entry name" value="DNA METHYLASE ADENINE-SPECIFIC DOMAIN-CONTAINING PROTEIN"/>
    <property type="match status" value="1"/>
</dbReference>
<evidence type="ECO:0000256" key="1">
    <source>
        <dbReference type="SAM" id="Coils"/>
    </source>
</evidence>
<dbReference type="GO" id="GO:0009007">
    <property type="term" value="F:site-specific DNA-methyltransferase (adenine-specific) activity"/>
    <property type="evidence" value="ECO:0007669"/>
    <property type="project" value="UniProtKB-EC"/>
</dbReference>
<dbReference type="Pfam" id="PF18790">
    <property type="entry name" value="KfrB"/>
    <property type="match status" value="1"/>
</dbReference>
<dbReference type="GO" id="GO:0006304">
    <property type="term" value="P:DNA modification"/>
    <property type="evidence" value="ECO:0007669"/>
    <property type="project" value="InterPro"/>
</dbReference>
<evidence type="ECO:0000313" key="4">
    <source>
        <dbReference type="EMBL" id="NMV39943.1"/>
    </source>
</evidence>
<keyword evidence="4" id="KW-0378">Hydrolase</keyword>
<dbReference type="GO" id="GO:0032259">
    <property type="term" value="P:methylation"/>
    <property type="evidence" value="ECO:0007669"/>
    <property type="project" value="InterPro"/>
</dbReference>
<dbReference type="Pfam" id="PF04851">
    <property type="entry name" value="ResIII"/>
    <property type="match status" value="1"/>
</dbReference>
<dbReference type="GO" id="GO:0004386">
    <property type="term" value="F:helicase activity"/>
    <property type="evidence" value="ECO:0007669"/>
    <property type="project" value="UniProtKB-KW"/>
</dbReference>
<dbReference type="Gene3D" id="3.40.50.300">
    <property type="entry name" value="P-loop containing nucleotide triphosphate hydrolases"/>
    <property type="match status" value="2"/>
</dbReference>
<accession>A0A848P402</accession>
<dbReference type="InterPro" id="IPR052933">
    <property type="entry name" value="DNA_Protect_Modify"/>
</dbReference>
<dbReference type="PROSITE" id="PS51194">
    <property type="entry name" value="HELICASE_CTER"/>
    <property type="match status" value="1"/>
</dbReference>
<dbReference type="EMBL" id="JABBZM010000017">
    <property type="protein sequence ID" value="NMV39943.1"/>
    <property type="molecule type" value="Genomic_DNA"/>
</dbReference>
<dbReference type="PANTHER" id="PTHR41313">
    <property type="entry name" value="ADENINE-SPECIFIC METHYLTRANSFERASE"/>
    <property type="match status" value="1"/>
</dbReference>
<dbReference type="InterPro" id="IPR002052">
    <property type="entry name" value="DNA_methylase_N6_adenine_CS"/>
</dbReference>
<dbReference type="InterPro" id="IPR014001">
    <property type="entry name" value="Helicase_ATP-bd"/>
</dbReference>
<dbReference type="InterPro" id="IPR006935">
    <property type="entry name" value="Helicase/UvrB_N"/>
</dbReference>
<evidence type="ECO:0000313" key="5">
    <source>
        <dbReference type="Proteomes" id="UP000575469"/>
    </source>
</evidence>
<dbReference type="InterPro" id="IPR040782">
    <property type="entry name" value="KfrB"/>
</dbReference>
<dbReference type="InterPro" id="IPR001650">
    <property type="entry name" value="Helicase_C-like"/>
</dbReference>
<gene>
    <name evidence="4" type="ORF">HGR00_18705</name>
</gene>
<dbReference type="GO" id="GO:0003677">
    <property type="term" value="F:DNA binding"/>
    <property type="evidence" value="ECO:0007669"/>
    <property type="project" value="InterPro"/>
</dbReference>
<feature type="domain" description="Helicase C-terminal" evidence="3">
    <location>
        <begin position="1413"/>
        <end position="1595"/>
    </location>
</feature>
<dbReference type="Pfam" id="PF07669">
    <property type="entry name" value="Eco57I"/>
    <property type="match status" value="1"/>
</dbReference>
<dbReference type="SUPFAM" id="SSF52540">
    <property type="entry name" value="P-loop containing nucleoside triphosphate hydrolases"/>
    <property type="match status" value="2"/>
</dbReference>
<dbReference type="PRINTS" id="PR00507">
    <property type="entry name" value="N12N6MTFRASE"/>
</dbReference>
<keyword evidence="4" id="KW-0067">ATP-binding</keyword>
<comment type="caution">
    <text evidence="4">The sequence shown here is derived from an EMBL/GenBank/DDBJ whole genome shotgun (WGS) entry which is preliminary data.</text>
</comment>
<dbReference type="Gene3D" id="3.40.50.150">
    <property type="entry name" value="Vaccinia Virus protein VP39"/>
    <property type="match status" value="1"/>
</dbReference>
<keyword evidence="4" id="KW-0347">Helicase</keyword>
<keyword evidence="4" id="KW-0547">Nucleotide-binding</keyword>
<feature type="coiled-coil region" evidence="1">
    <location>
        <begin position="1060"/>
        <end position="1107"/>
    </location>
</feature>
<sequence>MKRRKVEQLNQLSFDFAYNETIETIERITADAQAGELDLFSGEEDAGRQVGTVGRGEEGAAPEHTGSGVPAPVHDVRMENSGSLGNERPGSVEEPGDRERVSAPEQVARTADDGDASADEPVGAGEAGHGRDGGRDSGERARQHRVVVSSDYVISAADALGEGGAKTKFKDNIAALRMLSVLRDEERSATVQEQAVLVRYVGWGGMPQAFDPSNAEWAREYEELRTLLPGDEYDAARRSTQDAHYTAQPVVEAMYAGVSRLGVKGGKFLESAVGTGNFIGLMPQEMRADSKFTGIELDPVTAAIAKHLYPTATIVNKGFQEVSIPQGYFDIAIGNPPFGNQKLYDREHKELGDFSIHNYFIAKSLDKVRPGGVVAVVVSSYFLDAHLPTAREHIAQTANLIGAIRLPNTAFKKNALTDVTTDIVFLQKRTQEQEADLSWVEVGSVRDDETGEDISLNRYYLDHPEMMLGRMGTHTTGFGRRAPTLFAHPGQDLSAELSRAINALPEGIYQEATNSRLQAVANQTDGEPIEIPADTKVGAYFLTQTGAIARRLPDVLADQAHELVELKNERAGQRIKGMIEVRLALRALMAAERTDADDAQLHALRRDLNRVYDRFVKQHGFISSLVNKQAMGDDPEYPLLHALERDYDKGISKDSAAKNGVEPREPTAQKAAIFTKRVMAPRRDITSVSNAKDALVVSMNERSRVDLDLMVRLLGKPEDDLVNELRGLIFHNPTSKAWETADQYLTGNVKAKLGEARAAAATDPKYGANVDALVSVQPKDIEPVDIAIQLGSTWVPEQYVSDFVTHVLGGVTRQITYQEAIGKWIVKISPADRTTNHMQWGTAEAGANSLIERILENRPIEVKEQIGRDEKGPIYRTNAEKTAAATQKADELRQAFLDWVWEDKERRDALATLYNDRFNTDVAPRFNGSHLTLPGASVDITLRPHQKDAIWRGVQEGTALFDHVVGAGKTMVCIGVAMESRRMGLAKKPMLNVPNHLLLQWKDAFYQLYPDANVLVAEKSDFTKENREKLFARIATGDWDAVIVGHSSFKKIGMPEATLSEILTEQIDDLTEAITEMRRKNGDRITIKTMEKARERMTAKLEKMADRGSKDQAVTFEDLGVDMLITDEADLYKNLFINTTMQQVAGLGNLTGSDMAFDLFIKCRYLQQKYDGRGVFKATGTPISNTIAEMYTLQRYMQYDELKRRGIVHFDAWASTFGQVVSGWELDATGVNYRLNSRFSKFQNVPELVAMYRSFADVILREDLEEQARAQGKRFPVPKIAGGKPKNIIVDRSPLQAEFMGIQQPRLDVDGQPVLRADGSTVTDWNEGSIIHRMENMPKDPRVDNPLKVTNDARKAGLDFRLINPAAPDFEGSKVNAAVDEMMRIYKKWDAEMGTQLVFCDLSTPKSGRGASQVRQVAVSNDEEQDDQEQSSESVSMDELLASSSKFSVYDDIRAKLIARGVPSSEVRFVHEANTDLQKAKLFDKMNRGEVRFLLGSTAKMGAGTNVQKKLVAKHDLDAPWRPRDLEQRDGRIIRQGNEFYDRDPDGFEVELIRYATKQTYDSRMWQTIEVKASGIEQFRKGGGQRVIEDIASEAANAAEMKAAATGNPLIFMQVQLSADLRKVEAVYANHKRNMHAVESRLQWLDRAEVRAEHRIKGLQEEIRVRDANTTEEFAFVAGGRTLRKDDKDALLAHFVATMEAAVKAGKTFAYEKEAPVKVGRYRGFELEAVAMQGSLQFVLHGPSTPRHPPKLAYNKDESFSIDGFFRRIDNVLETFEASIADTEEDLVREQAERTKARTEAGKPFADERKLLALRKDVADVMTELKKTQADPKYVSTWEPSSSKLNALDAPLSPASAGTGHDIQETVARADETVRRFMAGAESPAAAEEIFDRAFDALMEMGDGKEVHALVIERIGDDPVLAEAVSSYPGKRFASPQMLEAAEAVTQHRHAAAEHAQKMGFDVAVVNRDDGQYVGTFVGATDRYFVHDVGQRRAVLHAKDDLLVKTLKVGDSVRVTYRFGAAMASLRDRSQDGQSHQH</sequence>
<dbReference type="GO" id="GO:0005524">
    <property type="term" value="F:ATP binding"/>
    <property type="evidence" value="ECO:0007669"/>
    <property type="project" value="InterPro"/>
</dbReference>